<dbReference type="Proteomes" id="UP000289340">
    <property type="component" value="Chromosome 2"/>
</dbReference>
<feature type="region of interest" description="Disordered" evidence="1">
    <location>
        <begin position="623"/>
        <end position="645"/>
    </location>
</feature>
<dbReference type="EMBL" id="QZWG01000002">
    <property type="protein sequence ID" value="RZC25610.1"/>
    <property type="molecule type" value="Genomic_DNA"/>
</dbReference>
<keyword evidence="2" id="KW-0812">Transmembrane</keyword>
<evidence type="ECO:0000256" key="1">
    <source>
        <dbReference type="SAM" id="MobiDB-lite"/>
    </source>
</evidence>
<dbReference type="InterPro" id="IPR052579">
    <property type="entry name" value="Zinc_finger_SWIM"/>
</dbReference>
<dbReference type="PANTHER" id="PTHR31569">
    <property type="entry name" value="SWIM-TYPE DOMAIN-CONTAINING PROTEIN"/>
    <property type="match status" value="1"/>
</dbReference>
<sequence length="685" mass="77198">MATTLVSSVGGMLAMLNEPHLSVKLHALSNLNNLVETFWPPLVDSLNYAVSAECKIIPDVVNLLQQIQLTQKTDMDAAQSFREIARISPSIPIIANVIISEHLFEVLSSSTDGRLQIPIYDKYLIGLERNAVYVIFVGCASLVFSFSCGIVSGSWVRWERLGAVKVKVPVLSVAVVGGSKQGTQKVVTVSGMYGSLTDQMDEDEWMYEIMSGQADIDYENAEACGANEPHVDCFNAFNTSQVIMLMSDTNTSTKGRTMFVLIGCERSGEYRCRKKEFIRRDTGTRKCRCPFKLCYKPVIGGKGWMVKLICGVHNHELAKSLVGHPYAGRLTKAEKTLIADMTKSMVKPRNILLTLKEHNANSCTTIKQMYNARSAFRSSIRGSDLEMQHLMKLLERDQYIHWHRIKDEDVVRDIFWCHPDAMKLVNTCNLVFLIDNTYKTHRIEYAHSSLKRLLQNSLGDLCSMWDAMNNMITLQHTEIKVSFETSTHVVGHMLKKTLYRRLLGMVSRYALNQIATELEHVDYAGKNPSSCGCMVRTTLGLPCACELSKYVGGCIPLDLIHMFWRRLSFSDQGLSEPEVSIKVEIETISKKFEELDVCGKFTLKTKLWKIAYLDQNSMCPPPAKVNTKGAPKKAMSRNPRSTKRDPSYWEYVDAFESMQNSNASVRRTASSSEQANQRTMIPMLD</sequence>
<name>A0A445LQM1_GLYSO</name>
<organism evidence="3 4">
    <name type="scientific">Glycine soja</name>
    <name type="common">Wild soybean</name>
    <dbReference type="NCBI Taxonomy" id="3848"/>
    <lineage>
        <taxon>Eukaryota</taxon>
        <taxon>Viridiplantae</taxon>
        <taxon>Streptophyta</taxon>
        <taxon>Embryophyta</taxon>
        <taxon>Tracheophyta</taxon>
        <taxon>Spermatophyta</taxon>
        <taxon>Magnoliopsida</taxon>
        <taxon>eudicotyledons</taxon>
        <taxon>Gunneridae</taxon>
        <taxon>Pentapetalae</taxon>
        <taxon>rosids</taxon>
        <taxon>fabids</taxon>
        <taxon>Fabales</taxon>
        <taxon>Fabaceae</taxon>
        <taxon>Papilionoideae</taxon>
        <taxon>50 kb inversion clade</taxon>
        <taxon>NPAAA clade</taxon>
        <taxon>indigoferoid/millettioid clade</taxon>
        <taxon>Phaseoleae</taxon>
        <taxon>Glycine</taxon>
        <taxon>Glycine subgen. Soja</taxon>
    </lineage>
</organism>
<keyword evidence="2" id="KW-1133">Transmembrane helix</keyword>
<feature type="transmembrane region" description="Helical" evidence="2">
    <location>
        <begin position="131"/>
        <end position="156"/>
    </location>
</feature>
<gene>
    <name evidence="3" type="ORF">D0Y65_004344</name>
</gene>
<reference evidence="3 4" key="1">
    <citation type="submission" date="2018-09" db="EMBL/GenBank/DDBJ databases">
        <title>A high-quality reference genome of wild soybean provides a powerful tool to mine soybean genomes.</title>
        <authorList>
            <person name="Xie M."/>
            <person name="Chung C.Y.L."/>
            <person name="Li M.-W."/>
            <person name="Wong F.-L."/>
            <person name="Chan T.-F."/>
            <person name="Lam H.-M."/>
        </authorList>
    </citation>
    <scope>NUCLEOTIDE SEQUENCE [LARGE SCALE GENOMIC DNA]</scope>
    <source>
        <strain evidence="4">cv. W05</strain>
        <tissue evidence="3">Hypocotyl of etiolated seedlings</tissue>
    </source>
</reference>
<dbReference type="AlphaFoldDB" id="A0A445LQM1"/>
<protein>
    <submittedName>
        <fullName evidence="3">26S proteasome non-ATPase regulatory subunit 1-like A</fullName>
    </submittedName>
</protein>
<comment type="caution">
    <text evidence="3">The sequence shown here is derived from an EMBL/GenBank/DDBJ whole genome shotgun (WGS) entry which is preliminary data.</text>
</comment>
<keyword evidence="4" id="KW-1185">Reference proteome</keyword>
<evidence type="ECO:0000313" key="4">
    <source>
        <dbReference type="Proteomes" id="UP000289340"/>
    </source>
</evidence>
<proteinExistence type="predicted"/>
<keyword evidence="2" id="KW-0472">Membrane</keyword>
<dbReference type="GO" id="GO:0000502">
    <property type="term" value="C:proteasome complex"/>
    <property type="evidence" value="ECO:0007669"/>
    <property type="project" value="UniProtKB-KW"/>
</dbReference>
<feature type="compositionally biased region" description="Polar residues" evidence="1">
    <location>
        <begin position="660"/>
        <end position="679"/>
    </location>
</feature>
<dbReference type="PANTHER" id="PTHR31569:SF4">
    <property type="entry name" value="SWIM-TYPE DOMAIN-CONTAINING PROTEIN"/>
    <property type="match status" value="1"/>
</dbReference>
<accession>A0A445LQM1</accession>
<keyword evidence="3" id="KW-0647">Proteasome</keyword>
<evidence type="ECO:0000313" key="3">
    <source>
        <dbReference type="EMBL" id="RZC25610.1"/>
    </source>
</evidence>
<evidence type="ECO:0000256" key="2">
    <source>
        <dbReference type="SAM" id="Phobius"/>
    </source>
</evidence>
<feature type="region of interest" description="Disordered" evidence="1">
    <location>
        <begin position="660"/>
        <end position="685"/>
    </location>
</feature>